<dbReference type="InterPro" id="IPR050789">
    <property type="entry name" value="Diverse_Enzym_Activities"/>
</dbReference>
<evidence type="ECO:0000256" key="2">
    <source>
        <dbReference type="SAM" id="SignalP"/>
    </source>
</evidence>
<keyword evidence="1" id="KW-0378">Hydrolase</keyword>
<dbReference type="InterPro" id="IPR001466">
    <property type="entry name" value="Beta-lactam-related"/>
</dbReference>
<evidence type="ECO:0000256" key="1">
    <source>
        <dbReference type="ARBA" id="ARBA00022801"/>
    </source>
</evidence>
<dbReference type="PANTHER" id="PTHR43283:SF11">
    <property type="entry name" value="BETA-LACTAMASE-RELATED DOMAIN-CONTAINING PROTEIN"/>
    <property type="match status" value="1"/>
</dbReference>
<feature type="chain" id="PRO_5026842893" evidence="2">
    <location>
        <begin position="29"/>
        <end position="411"/>
    </location>
</feature>
<dbReference type="EMBL" id="CADCTW010000183">
    <property type="protein sequence ID" value="CAA9354415.1"/>
    <property type="molecule type" value="Genomic_DNA"/>
</dbReference>
<dbReference type="AlphaFoldDB" id="A0A6J4MAF8"/>
<accession>A0A6J4MAF8</accession>
<dbReference type="GO" id="GO:0016787">
    <property type="term" value="F:hydrolase activity"/>
    <property type="evidence" value="ECO:0007669"/>
    <property type="project" value="UniProtKB-KW"/>
</dbReference>
<keyword evidence="2" id="KW-0732">Signal</keyword>
<gene>
    <name evidence="4" type="ORF">AVDCRST_MAG68-3920</name>
</gene>
<name>A0A6J4MAF8_9BACT</name>
<reference evidence="4" key="1">
    <citation type="submission" date="2020-02" db="EMBL/GenBank/DDBJ databases">
        <authorList>
            <person name="Meier V. D."/>
        </authorList>
    </citation>
    <scope>NUCLEOTIDE SEQUENCE</scope>
    <source>
        <strain evidence="4">AVDCRST_MAG68</strain>
    </source>
</reference>
<proteinExistence type="predicted"/>
<dbReference type="PANTHER" id="PTHR43283">
    <property type="entry name" value="BETA-LACTAMASE-RELATED"/>
    <property type="match status" value="1"/>
</dbReference>
<dbReference type="InterPro" id="IPR012338">
    <property type="entry name" value="Beta-lactam/transpept-like"/>
</dbReference>
<feature type="domain" description="Beta-lactamase-related" evidence="3">
    <location>
        <begin position="76"/>
        <end position="395"/>
    </location>
</feature>
<evidence type="ECO:0000313" key="4">
    <source>
        <dbReference type="EMBL" id="CAA9354415.1"/>
    </source>
</evidence>
<evidence type="ECO:0000259" key="3">
    <source>
        <dbReference type="Pfam" id="PF00144"/>
    </source>
</evidence>
<dbReference type="Pfam" id="PF00144">
    <property type="entry name" value="Beta-lactamase"/>
    <property type="match status" value="1"/>
</dbReference>
<dbReference type="SUPFAM" id="SSF56601">
    <property type="entry name" value="beta-lactamase/transpeptidase-like"/>
    <property type="match status" value="1"/>
</dbReference>
<organism evidence="4">
    <name type="scientific">uncultured Gemmatimonadota bacterium</name>
    <dbReference type="NCBI Taxonomy" id="203437"/>
    <lineage>
        <taxon>Bacteria</taxon>
        <taxon>Pseudomonadati</taxon>
        <taxon>Gemmatimonadota</taxon>
        <taxon>environmental samples</taxon>
    </lineage>
</organism>
<feature type="signal peptide" evidence="2">
    <location>
        <begin position="1"/>
        <end position="28"/>
    </location>
</feature>
<sequence length="411" mass="43090">MRNHLVRINARWRRAAGVLLAGSAPVAASVAWGEGPRHEIAPVVLAAAHAVPMPTLKPEDIVPTLARRPLEGAVDAVRAEVKRGAFPGAALAMGRGGHAELVQGVGAVAGNGETVDAERTVYDLASLTKVVATTTAAMLLYEEGRLELDAPVSRYLPEFSGGNRDEVTVRHLLAHTAGLPAGAGTRGATAEARLASLVATPLVHEPGKKVVYSDVGFVVLFAVLERAAGEPVPALLERRVWTPLGMNATRFNPGAGCARCAPTWKSKEGRPVAGVVHDPIARKLGGVAGNAGLFSTAADLSRYAAMLANGGHLEGARVLKAETIDTFAVRQKGTRALGWETPSANGTGPVGRSMSDRAFGHTGFTGTSLWVDPANQTWAVLLSNRVYNTDAPNRIQKLRRTVHALVTEAAE</sequence>
<dbReference type="Gene3D" id="3.40.710.10">
    <property type="entry name" value="DD-peptidase/beta-lactamase superfamily"/>
    <property type="match status" value="1"/>
</dbReference>
<protein>
    <submittedName>
        <fullName evidence="4">Beta-lactamase class C-like and penicillin binding proteins (PBPs) superfamily</fullName>
    </submittedName>
</protein>